<accession>A0A382TBQ7</accession>
<dbReference type="AlphaFoldDB" id="A0A382TBQ7"/>
<dbReference type="Gene3D" id="3.40.1260.10">
    <property type="entry name" value="DsrEFH-like"/>
    <property type="match status" value="1"/>
</dbReference>
<organism evidence="1">
    <name type="scientific">marine metagenome</name>
    <dbReference type="NCBI Taxonomy" id="408172"/>
    <lineage>
        <taxon>unclassified sequences</taxon>
        <taxon>metagenomes</taxon>
        <taxon>ecological metagenomes</taxon>
    </lineage>
</organism>
<name>A0A382TBQ7_9ZZZZ</name>
<protein>
    <submittedName>
        <fullName evidence="1">Uncharacterized protein</fullName>
    </submittedName>
</protein>
<evidence type="ECO:0000313" key="1">
    <source>
        <dbReference type="EMBL" id="SVD18927.1"/>
    </source>
</evidence>
<dbReference type="EMBL" id="UINC01135026">
    <property type="protein sequence ID" value="SVD18927.1"/>
    <property type="molecule type" value="Genomic_DNA"/>
</dbReference>
<dbReference type="SUPFAM" id="SSF75169">
    <property type="entry name" value="DsrEFH-like"/>
    <property type="match status" value="1"/>
</dbReference>
<sequence length="107" mass="11288">MARYLLISSRDPFESNDASTYYDLAAGLAREGNKVAVFLVQNGVLTARVGADAGLKTLIDANIPIRADSFSLQERGIPGDGLAPGVCSAPLDLVIDEMAGGVKVIWH</sequence>
<gene>
    <name evidence="1" type="ORF">METZ01_LOCUS371781</name>
</gene>
<reference evidence="1" key="1">
    <citation type="submission" date="2018-05" db="EMBL/GenBank/DDBJ databases">
        <authorList>
            <person name="Lanie J.A."/>
            <person name="Ng W.-L."/>
            <person name="Kazmierczak K.M."/>
            <person name="Andrzejewski T.M."/>
            <person name="Davidsen T.M."/>
            <person name="Wayne K.J."/>
            <person name="Tettelin H."/>
            <person name="Glass J.I."/>
            <person name="Rusch D."/>
            <person name="Podicherti R."/>
            <person name="Tsui H.-C.T."/>
            <person name="Winkler M.E."/>
        </authorList>
    </citation>
    <scope>NUCLEOTIDE SEQUENCE</scope>
</reference>
<proteinExistence type="predicted"/>
<dbReference type="InterPro" id="IPR027396">
    <property type="entry name" value="DsrEFH-like"/>
</dbReference>